<feature type="region of interest" description="Disordered" evidence="1">
    <location>
        <begin position="237"/>
        <end position="265"/>
    </location>
</feature>
<proteinExistence type="predicted"/>
<feature type="non-terminal residue" evidence="2">
    <location>
        <position position="1"/>
    </location>
</feature>
<feature type="compositionally biased region" description="Polar residues" evidence="1">
    <location>
        <begin position="237"/>
        <end position="256"/>
    </location>
</feature>
<dbReference type="PANTHER" id="PTHR46670:SF3">
    <property type="entry name" value="ENDONUCLEASE_EXONUCLEASE_PHOSPHATASE DOMAIN-CONTAINING PROTEIN"/>
    <property type="match status" value="1"/>
</dbReference>
<reference evidence="2 3" key="1">
    <citation type="submission" date="2022-05" db="EMBL/GenBank/DDBJ databases">
        <authorList>
            <consortium name="Genoscope - CEA"/>
            <person name="William W."/>
        </authorList>
    </citation>
    <scope>NUCLEOTIDE SEQUENCE [LARGE SCALE GENOMIC DNA]</scope>
</reference>
<dbReference type="PANTHER" id="PTHR46670">
    <property type="entry name" value="ENDO/EXONUCLEASE/PHOSPHATASE DOMAIN-CONTAINING PROTEIN"/>
    <property type="match status" value="1"/>
</dbReference>
<protein>
    <recommendedName>
        <fullName evidence="4">Endonuclease/exonuclease/phosphatase domain-containing protein</fullName>
    </recommendedName>
</protein>
<dbReference type="EMBL" id="CALNXJ010000009">
    <property type="protein sequence ID" value="CAH3103758.1"/>
    <property type="molecule type" value="Genomic_DNA"/>
</dbReference>
<comment type="caution">
    <text evidence="2">The sequence shown here is derived from an EMBL/GenBank/DDBJ whole genome shotgun (WGS) entry which is preliminary data.</text>
</comment>
<sequence length="265" mass="30338">LNNKAGEFTDLVCEYKPDVVALTETWFYPMESASRTLCMPVGYKLLDYPRTSRTGGGTRVLFRDNLTLTLLCKPALKRSHITFRKIRSINKKLLRDEISNTDLCENLLSYNLDSLVNAYNNTLKSVLDHHAPAITKTVVKRPTVPWFNDGVKSAKKEKRRAERKRRRTRLHSDLLDFKAKKNLATCVIKRARSNFIQANCSDSRKLFSYQDDTKLANDIGKFFLQKIERIRTELETAATTDSNPSFEPPHSNSANLLHNRESGGR</sequence>
<evidence type="ECO:0008006" key="4">
    <source>
        <dbReference type="Google" id="ProtNLM"/>
    </source>
</evidence>
<dbReference type="Gene3D" id="3.60.10.10">
    <property type="entry name" value="Endonuclease/exonuclease/phosphatase"/>
    <property type="match status" value="1"/>
</dbReference>
<dbReference type="InterPro" id="IPR036691">
    <property type="entry name" value="Endo/exonu/phosph_ase_sf"/>
</dbReference>
<evidence type="ECO:0000256" key="1">
    <source>
        <dbReference type="SAM" id="MobiDB-lite"/>
    </source>
</evidence>
<evidence type="ECO:0000313" key="3">
    <source>
        <dbReference type="Proteomes" id="UP001159428"/>
    </source>
</evidence>
<accession>A0AAU9WAU5</accession>
<name>A0AAU9WAU5_9CNID</name>
<organism evidence="2 3">
    <name type="scientific">Pocillopora meandrina</name>
    <dbReference type="NCBI Taxonomy" id="46732"/>
    <lineage>
        <taxon>Eukaryota</taxon>
        <taxon>Metazoa</taxon>
        <taxon>Cnidaria</taxon>
        <taxon>Anthozoa</taxon>
        <taxon>Hexacorallia</taxon>
        <taxon>Scleractinia</taxon>
        <taxon>Astrocoeniina</taxon>
        <taxon>Pocilloporidae</taxon>
        <taxon>Pocillopora</taxon>
    </lineage>
</organism>
<dbReference type="AlphaFoldDB" id="A0AAU9WAU5"/>
<evidence type="ECO:0000313" key="2">
    <source>
        <dbReference type="EMBL" id="CAH3103758.1"/>
    </source>
</evidence>
<dbReference type="Proteomes" id="UP001159428">
    <property type="component" value="Unassembled WGS sequence"/>
</dbReference>
<gene>
    <name evidence="2" type="ORF">PMEA_00035270</name>
</gene>
<keyword evidence="3" id="KW-1185">Reference proteome</keyword>